<organism evidence="3 4">
    <name type="scientific">Halomonas casei</name>
    <dbReference type="NCBI Taxonomy" id="2742613"/>
    <lineage>
        <taxon>Bacteria</taxon>
        <taxon>Pseudomonadati</taxon>
        <taxon>Pseudomonadota</taxon>
        <taxon>Gammaproteobacteria</taxon>
        <taxon>Oceanospirillales</taxon>
        <taxon>Halomonadaceae</taxon>
        <taxon>Halomonas</taxon>
    </lineage>
</organism>
<sequence length="62" mass="6363">MTMSLAKKLAIALLMTFTAGGLIACDNKGPAEKAGESIDESAESAGESMEDLGENIEDAAED</sequence>
<keyword evidence="2" id="KW-0732">Signal</keyword>
<evidence type="ECO:0000256" key="1">
    <source>
        <dbReference type="SAM" id="MobiDB-lite"/>
    </source>
</evidence>
<protein>
    <submittedName>
        <fullName evidence="3">Uncharacterized protein</fullName>
    </submittedName>
</protein>
<name>A0ABR9F4Z8_9GAMM</name>
<keyword evidence="4" id="KW-1185">Reference proteome</keyword>
<comment type="caution">
    <text evidence="3">The sequence shown here is derived from an EMBL/GenBank/DDBJ whole genome shotgun (WGS) entry which is preliminary data.</text>
</comment>
<evidence type="ECO:0000256" key="2">
    <source>
        <dbReference type="SAM" id="SignalP"/>
    </source>
</evidence>
<feature type="chain" id="PRO_5046818307" evidence="2">
    <location>
        <begin position="25"/>
        <end position="62"/>
    </location>
</feature>
<dbReference type="EMBL" id="RRZD01000020">
    <property type="protein sequence ID" value="MBE0401551.1"/>
    <property type="molecule type" value="Genomic_DNA"/>
</dbReference>
<gene>
    <name evidence="3" type="ORF">EI168_15790</name>
</gene>
<feature type="signal peptide" evidence="2">
    <location>
        <begin position="1"/>
        <end position="24"/>
    </location>
</feature>
<proteinExistence type="predicted"/>
<dbReference type="PROSITE" id="PS51257">
    <property type="entry name" value="PROKAR_LIPOPROTEIN"/>
    <property type="match status" value="1"/>
</dbReference>
<evidence type="ECO:0000313" key="3">
    <source>
        <dbReference type="EMBL" id="MBE0401551.1"/>
    </source>
</evidence>
<dbReference type="Proteomes" id="UP001645039">
    <property type="component" value="Unassembled WGS sequence"/>
</dbReference>
<evidence type="ECO:0000313" key="4">
    <source>
        <dbReference type="Proteomes" id="UP001645039"/>
    </source>
</evidence>
<feature type="compositionally biased region" description="Acidic residues" evidence="1">
    <location>
        <begin position="37"/>
        <end position="62"/>
    </location>
</feature>
<reference evidence="3 4" key="1">
    <citation type="submission" date="2020-07" db="EMBL/GenBank/DDBJ databases">
        <title>Halophilic bacteria isolated from french cheeses.</title>
        <authorList>
            <person name="Kothe C.I."/>
            <person name="Farah-Kraiem B."/>
            <person name="Renault P."/>
            <person name="Dridi B."/>
        </authorList>
    </citation>
    <scope>NUCLEOTIDE SEQUENCE [LARGE SCALE GENOMIC DNA]</scope>
    <source>
        <strain evidence="3 4">FME1</strain>
    </source>
</reference>
<feature type="region of interest" description="Disordered" evidence="1">
    <location>
        <begin position="28"/>
        <end position="62"/>
    </location>
</feature>
<accession>A0ABR9F4Z8</accession>
<dbReference type="RefSeq" id="WP_096276126.1">
    <property type="nucleotide sequence ID" value="NZ_CBCSBM010000002.1"/>
</dbReference>